<keyword evidence="2" id="KW-1185">Reference proteome</keyword>
<accession>A0A9Q1Q9P0</accession>
<name>A0A9Q1Q9P0_9CARY</name>
<dbReference type="Proteomes" id="UP001153076">
    <property type="component" value="Unassembled WGS sequence"/>
</dbReference>
<proteinExistence type="predicted"/>
<organism evidence="1 2">
    <name type="scientific">Carnegiea gigantea</name>
    <dbReference type="NCBI Taxonomy" id="171969"/>
    <lineage>
        <taxon>Eukaryota</taxon>
        <taxon>Viridiplantae</taxon>
        <taxon>Streptophyta</taxon>
        <taxon>Embryophyta</taxon>
        <taxon>Tracheophyta</taxon>
        <taxon>Spermatophyta</taxon>
        <taxon>Magnoliopsida</taxon>
        <taxon>eudicotyledons</taxon>
        <taxon>Gunneridae</taxon>
        <taxon>Pentapetalae</taxon>
        <taxon>Caryophyllales</taxon>
        <taxon>Cactineae</taxon>
        <taxon>Cactaceae</taxon>
        <taxon>Cactoideae</taxon>
        <taxon>Echinocereeae</taxon>
        <taxon>Carnegiea</taxon>
    </lineage>
</organism>
<reference evidence="1" key="1">
    <citation type="submission" date="2022-04" db="EMBL/GenBank/DDBJ databases">
        <title>Carnegiea gigantea Genome sequencing and assembly v2.</title>
        <authorList>
            <person name="Copetti D."/>
            <person name="Sanderson M.J."/>
            <person name="Burquez A."/>
            <person name="Wojciechowski M.F."/>
        </authorList>
    </citation>
    <scope>NUCLEOTIDE SEQUENCE</scope>
    <source>
        <strain evidence="1">SGP5-SGP5p</strain>
        <tissue evidence="1">Aerial part</tissue>
    </source>
</reference>
<dbReference type="OrthoDB" id="1928766at2759"/>
<comment type="caution">
    <text evidence="1">The sequence shown here is derived from an EMBL/GenBank/DDBJ whole genome shotgun (WGS) entry which is preliminary data.</text>
</comment>
<gene>
    <name evidence="1" type="ORF">Cgig2_026814</name>
</gene>
<dbReference type="AlphaFoldDB" id="A0A9Q1Q9P0"/>
<dbReference type="EMBL" id="JAKOGI010000525">
    <property type="protein sequence ID" value="KAJ8433634.1"/>
    <property type="molecule type" value="Genomic_DNA"/>
</dbReference>
<evidence type="ECO:0000313" key="2">
    <source>
        <dbReference type="Proteomes" id="UP001153076"/>
    </source>
</evidence>
<sequence length="169" mass="19342">MLFLSRTKPVLVSFMLKNASATYNMLVNKLFKEQINKSIKEVCLWSKNWDVLRLHDILEGHMSKFKEAQGHIRAANPQNSQECTKAHWLHGNMSKASNGQKRLSKLLGNSRITYQELTSLIPREALIIYLLVTNTTVSVVLLTEEEKRQLIVYFVSNVLAGPELIYPNI</sequence>
<protein>
    <submittedName>
        <fullName evidence="1">Uncharacterized protein</fullName>
    </submittedName>
</protein>
<evidence type="ECO:0000313" key="1">
    <source>
        <dbReference type="EMBL" id="KAJ8433634.1"/>
    </source>
</evidence>